<comment type="subcellular location">
    <subcellularLocation>
        <location evidence="1">Membrane</location>
        <topology evidence="1">Multi-pass membrane protein</topology>
    </subcellularLocation>
</comment>
<dbReference type="RefSeq" id="XP_022753946.1">
    <property type="nucleotide sequence ID" value="XM_022898211.1"/>
</dbReference>
<feature type="transmembrane region" description="Helical" evidence="8">
    <location>
        <begin position="410"/>
        <end position="432"/>
    </location>
</feature>
<proteinExistence type="predicted"/>
<feature type="domain" description="PGG" evidence="9">
    <location>
        <begin position="404"/>
        <end position="513"/>
    </location>
</feature>
<dbReference type="PROSITE" id="PS50088">
    <property type="entry name" value="ANK_REPEAT"/>
    <property type="match status" value="5"/>
</dbReference>
<feature type="repeat" description="ANK" evidence="7">
    <location>
        <begin position="240"/>
        <end position="262"/>
    </location>
</feature>
<dbReference type="OrthoDB" id="303876at2759"/>
<feature type="transmembrane region" description="Helical" evidence="8">
    <location>
        <begin position="494"/>
        <end position="514"/>
    </location>
</feature>
<dbReference type="PANTHER" id="PTHR24186">
    <property type="entry name" value="PROTEIN PHOSPHATASE 1 REGULATORY SUBUNIT"/>
    <property type="match status" value="1"/>
</dbReference>
<dbReference type="Proteomes" id="UP000515121">
    <property type="component" value="Unplaced"/>
</dbReference>
<dbReference type="GeneID" id="111302281"/>
<dbReference type="AlphaFoldDB" id="A0A6P5ZNM8"/>
<feature type="repeat" description="ANK" evidence="7">
    <location>
        <begin position="36"/>
        <end position="58"/>
    </location>
</feature>
<dbReference type="PROSITE" id="PS50297">
    <property type="entry name" value="ANK_REP_REGION"/>
    <property type="match status" value="5"/>
</dbReference>
<keyword evidence="3" id="KW-0677">Repeat</keyword>
<keyword evidence="2 8" id="KW-0812">Transmembrane</keyword>
<feature type="repeat" description="ANK" evidence="7">
    <location>
        <begin position="104"/>
        <end position="126"/>
    </location>
</feature>
<evidence type="ECO:0000256" key="2">
    <source>
        <dbReference type="ARBA" id="ARBA00022692"/>
    </source>
</evidence>
<dbReference type="SUPFAM" id="SSF48403">
    <property type="entry name" value="Ankyrin repeat"/>
    <property type="match status" value="1"/>
</dbReference>
<feature type="transmembrane region" description="Helical" evidence="8">
    <location>
        <begin position="452"/>
        <end position="473"/>
    </location>
</feature>
<dbReference type="GO" id="GO:0005886">
    <property type="term" value="C:plasma membrane"/>
    <property type="evidence" value="ECO:0007669"/>
    <property type="project" value="TreeGrafter"/>
</dbReference>
<dbReference type="Gene3D" id="1.25.40.20">
    <property type="entry name" value="Ankyrin repeat-containing domain"/>
    <property type="match status" value="3"/>
</dbReference>
<dbReference type="KEGG" id="dzi:111302281"/>
<keyword evidence="6 8" id="KW-0472">Membrane</keyword>
<dbReference type="SMART" id="SM00248">
    <property type="entry name" value="ANK"/>
    <property type="match status" value="9"/>
</dbReference>
<dbReference type="Pfam" id="PF12796">
    <property type="entry name" value="Ank_2"/>
    <property type="match status" value="4"/>
</dbReference>
<evidence type="ECO:0000256" key="1">
    <source>
        <dbReference type="ARBA" id="ARBA00004141"/>
    </source>
</evidence>
<evidence type="ECO:0000313" key="11">
    <source>
        <dbReference type="RefSeq" id="XP_022753946.1"/>
    </source>
</evidence>
<dbReference type="PANTHER" id="PTHR24186:SF46">
    <property type="entry name" value="PROTEIN ACCELERATED CELL DEATH 6-LIKE"/>
    <property type="match status" value="1"/>
</dbReference>
<evidence type="ECO:0000259" key="9">
    <source>
        <dbReference type="Pfam" id="PF13962"/>
    </source>
</evidence>
<reference evidence="11" key="1">
    <citation type="submission" date="2025-08" db="UniProtKB">
        <authorList>
            <consortium name="RefSeq"/>
        </authorList>
    </citation>
    <scope>IDENTIFICATION</scope>
    <source>
        <tissue evidence="11">Fruit stalk</tissue>
    </source>
</reference>
<name>A0A6P5ZNM8_DURZI</name>
<dbReference type="Pfam" id="PF13962">
    <property type="entry name" value="PGG"/>
    <property type="match status" value="1"/>
</dbReference>
<accession>A0A6P5ZNM8</accession>
<evidence type="ECO:0000256" key="7">
    <source>
        <dbReference type="PROSITE-ProRule" id="PRU00023"/>
    </source>
</evidence>
<feature type="repeat" description="ANK" evidence="7">
    <location>
        <begin position="206"/>
        <end position="228"/>
    </location>
</feature>
<keyword evidence="5 7" id="KW-0040">ANK repeat</keyword>
<evidence type="ECO:0000256" key="5">
    <source>
        <dbReference type="ARBA" id="ARBA00023043"/>
    </source>
</evidence>
<keyword evidence="10" id="KW-1185">Reference proteome</keyword>
<evidence type="ECO:0000313" key="10">
    <source>
        <dbReference type="Proteomes" id="UP000515121"/>
    </source>
</evidence>
<dbReference type="InterPro" id="IPR036770">
    <property type="entry name" value="Ankyrin_rpt-contain_sf"/>
</dbReference>
<evidence type="ECO:0000256" key="8">
    <source>
        <dbReference type="SAM" id="Phobius"/>
    </source>
</evidence>
<protein>
    <submittedName>
        <fullName evidence="11">Protein ACCELERATED CELL DEATH 6-like</fullName>
    </submittedName>
</protein>
<evidence type="ECO:0000256" key="6">
    <source>
        <dbReference type="ARBA" id="ARBA00023136"/>
    </source>
</evidence>
<feature type="repeat" description="ANK" evidence="7">
    <location>
        <begin position="70"/>
        <end position="90"/>
    </location>
</feature>
<evidence type="ECO:0000256" key="4">
    <source>
        <dbReference type="ARBA" id="ARBA00022989"/>
    </source>
</evidence>
<sequence>MAMDQQLLVAARTGNLKLIKELVDAEANILDATTPQGNTALHMAARFGHKDLVYEIMNWRPSLVLSTNLKGETPVHVAAKAGQFDIVQFFKGTVENLASIRDNNGNTPLHCAVRNNHKYVLWLLVDGDQESLGLVNNAGESPLFIAIDLRLTAVADSIIFANPSTLEHTGDSDQTPLHRAVIRRDLAIIDKMLDVKRELIIKQDVRGRNPLHYAVALGDYEMVKKLLEWDISAAYQADNNQQIPLHLAAKNGQANLLKLLLNPCPDTIEVVDNEQRNILHLSAKNGYINVVSYVLDLPEAEDLVNASDVAGNTPLHLAAMNFHSNVAYFLSRNSKVDIRVINLNHETALDVVYSTDDCGMELQKHLTLKTLKSSYTTRAGDLLQDGGFIDMEVERSNKIGQRSREMSTTLLLMATLIATFTFTAAFTIPGGFRNNDPDEGMAALISRSAFKAFVISDSVAFTSSMTAAVLVFWSSSCQVSESLFMDTLPFSIGLTWIALVAMALAFVTGLFVVLSKTLWLAILVCVIGCSSPAILYLFAPLFLLVFDRLSSSPTSLARRRNILEDNPFLFIFRLSKMIYRN</sequence>
<keyword evidence="4 8" id="KW-1133">Transmembrane helix</keyword>
<dbReference type="InterPro" id="IPR026961">
    <property type="entry name" value="PGG_dom"/>
</dbReference>
<evidence type="ECO:0000256" key="3">
    <source>
        <dbReference type="ARBA" id="ARBA00022737"/>
    </source>
</evidence>
<dbReference type="InterPro" id="IPR002110">
    <property type="entry name" value="Ankyrin_rpt"/>
</dbReference>
<feature type="transmembrane region" description="Helical" evidence="8">
    <location>
        <begin position="520"/>
        <end position="546"/>
    </location>
</feature>
<gene>
    <name evidence="11" type="primary">LOC111302281</name>
</gene>
<organism evidence="10 11">
    <name type="scientific">Durio zibethinus</name>
    <name type="common">Durian</name>
    <dbReference type="NCBI Taxonomy" id="66656"/>
    <lineage>
        <taxon>Eukaryota</taxon>
        <taxon>Viridiplantae</taxon>
        <taxon>Streptophyta</taxon>
        <taxon>Embryophyta</taxon>
        <taxon>Tracheophyta</taxon>
        <taxon>Spermatophyta</taxon>
        <taxon>Magnoliopsida</taxon>
        <taxon>eudicotyledons</taxon>
        <taxon>Gunneridae</taxon>
        <taxon>Pentapetalae</taxon>
        <taxon>rosids</taxon>
        <taxon>malvids</taxon>
        <taxon>Malvales</taxon>
        <taxon>Malvaceae</taxon>
        <taxon>Helicteroideae</taxon>
        <taxon>Durio</taxon>
    </lineage>
</organism>